<proteinExistence type="predicted"/>
<name>A6IXZ0_RAT</name>
<evidence type="ECO:0000313" key="1">
    <source>
        <dbReference type="EMBL" id="EDM14771.1"/>
    </source>
</evidence>
<protein>
    <submittedName>
        <fullName evidence="1">RCG46768</fullName>
    </submittedName>
</protein>
<dbReference type="EMBL" id="CH473971">
    <property type="protein sequence ID" value="EDM14771.1"/>
    <property type="molecule type" value="Genomic_DNA"/>
</dbReference>
<dbReference type="Proteomes" id="UP000234681">
    <property type="component" value="Chromosome 18"/>
</dbReference>
<sequence length="33" mass="3849">MYIFRAALLIHVIIKVLTKAELKFFKSVNKAKN</sequence>
<dbReference type="AlphaFoldDB" id="A6IXZ0"/>
<gene>
    <name evidence="1" type="ORF">rCG_46768</name>
</gene>
<accession>A6IXZ0</accession>
<organism evidence="1 2">
    <name type="scientific">Rattus norvegicus</name>
    <name type="common">Rat</name>
    <dbReference type="NCBI Taxonomy" id="10116"/>
    <lineage>
        <taxon>Eukaryota</taxon>
        <taxon>Metazoa</taxon>
        <taxon>Chordata</taxon>
        <taxon>Craniata</taxon>
        <taxon>Vertebrata</taxon>
        <taxon>Euteleostomi</taxon>
        <taxon>Mammalia</taxon>
        <taxon>Eutheria</taxon>
        <taxon>Euarchontoglires</taxon>
        <taxon>Glires</taxon>
        <taxon>Rodentia</taxon>
        <taxon>Myomorpha</taxon>
        <taxon>Muroidea</taxon>
        <taxon>Muridae</taxon>
        <taxon>Murinae</taxon>
        <taxon>Rattus</taxon>
    </lineage>
</organism>
<reference evidence="2" key="1">
    <citation type="submission" date="2005-09" db="EMBL/GenBank/DDBJ databases">
        <authorList>
            <person name="Mural R.J."/>
            <person name="Li P.W."/>
            <person name="Adams M.D."/>
            <person name="Amanatides P.G."/>
            <person name="Baden-Tillson H."/>
            <person name="Barnstead M."/>
            <person name="Chin S.H."/>
            <person name="Dew I."/>
            <person name="Evans C.A."/>
            <person name="Ferriera S."/>
            <person name="Flanigan M."/>
            <person name="Fosler C."/>
            <person name="Glodek A."/>
            <person name="Gu Z."/>
            <person name="Holt R.A."/>
            <person name="Jennings D."/>
            <person name="Kraft C.L."/>
            <person name="Lu F."/>
            <person name="Nguyen T."/>
            <person name="Nusskern D.R."/>
            <person name="Pfannkoch C.M."/>
            <person name="Sitter C."/>
            <person name="Sutton G.G."/>
            <person name="Venter J.C."/>
            <person name="Wang Z."/>
            <person name="Woodage T."/>
            <person name="Zheng X.H."/>
            <person name="Zhong F."/>
        </authorList>
    </citation>
    <scope>NUCLEOTIDE SEQUENCE [LARGE SCALE GENOMIC DNA]</scope>
    <source>
        <strain>BN</strain>
        <strain evidence="2">Sprague-Dawley</strain>
    </source>
</reference>
<evidence type="ECO:0000313" key="2">
    <source>
        <dbReference type="Proteomes" id="UP000234681"/>
    </source>
</evidence>